<keyword evidence="1" id="KW-1133">Transmembrane helix</keyword>
<keyword evidence="1" id="KW-0812">Transmembrane</keyword>
<feature type="transmembrane region" description="Helical" evidence="1">
    <location>
        <begin position="57"/>
        <end position="78"/>
    </location>
</feature>
<feature type="transmembrane region" description="Helical" evidence="1">
    <location>
        <begin position="29"/>
        <end position="51"/>
    </location>
</feature>
<name>A0ABT3GS13_9BACT</name>
<dbReference type="EMBL" id="JAPDDT010000023">
    <property type="protein sequence ID" value="MCW1926270.1"/>
    <property type="molecule type" value="Genomic_DNA"/>
</dbReference>
<gene>
    <name evidence="2" type="ORF">OKA05_27195</name>
</gene>
<reference evidence="2 3" key="1">
    <citation type="submission" date="2022-10" db="EMBL/GenBank/DDBJ databases">
        <title>Luteolibacter arcticus strain CCTCC AB 2014275, whole genome shotgun sequencing project.</title>
        <authorList>
            <person name="Zhao G."/>
            <person name="Shen L."/>
        </authorList>
    </citation>
    <scope>NUCLEOTIDE SEQUENCE [LARGE SCALE GENOMIC DNA]</scope>
    <source>
        <strain evidence="2 3">CCTCC AB 2014275</strain>
    </source>
</reference>
<sequence>MQTPSGGTKNVGAAATGTTNRSAAPVFRVIGLLLLVLGVIGLGAAVLSVLIGRADSFFMALGSGIGCLFWSALMYAIAEALVRLAEISAAVRKQAGE</sequence>
<evidence type="ECO:0000313" key="2">
    <source>
        <dbReference type="EMBL" id="MCW1926270.1"/>
    </source>
</evidence>
<dbReference type="RefSeq" id="WP_264490378.1">
    <property type="nucleotide sequence ID" value="NZ_JAPDDT010000023.1"/>
</dbReference>
<protein>
    <submittedName>
        <fullName evidence="2">Uncharacterized protein</fullName>
    </submittedName>
</protein>
<evidence type="ECO:0000313" key="3">
    <source>
        <dbReference type="Proteomes" id="UP001320876"/>
    </source>
</evidence>
<proteinExistence type="predicted"/>
<keyword evidence="1" id="KW-0472">Membrane</keyword>
<evidence type="ECO:0000256" key="1">
    <source>
        <dbReference type="SAM" id="Phobius"/>
    </source>
</evidence>
<keyword evidence="3" id="KW-1185">Reference proteome</keyword>
<accession>A0ABT3GS13</accession>
<comment type="caution">
    <text evidence="2">The sequence shown here is derived from an EMBL/GenBank/DDBJ whole genome shotgun (WGS) entry which is preliminary data.</text>
</comment>
<organism evidence="2 3">
    <name type="scientific">Luteolibacter arcticus</name>
    <dbReference type="NCBI Taxonomy" id="1581411"/>
    <lineage>
        <taxon>Bacteria</taxon>
        <taxon>Pseudomonadati</taxon>
        <taxon>Verrucomicrobiota</taxon>
        <taxon>Verrucomicrobiia</taxon>
        <taxon>Verrucomicrobiales</taxon>
        <taxon>Verrucomicrobiaceae</taxon>
        <taxon>Luteolibacter</taxon>
    </lineage>
</organism>
<dbReference type="Proteomes" id="UP001320876">
    <property type="component" value="Unassembled WGS sequence"/>
</dbReference>